<evidence type="ECO:0000259" key="1">
    <source>
        <dbReference type="Pfam" id="PF13976"/>
    </source>
</evidence>
<dbReference type="InterPro" id="IPR025724">
    <property type="entry name" value="GAG-pre-integrase_dom"/>
</dbReference>
<organism evidence="3 4">
    <name type="scientific">Cuscuta epithymum</name>
    <dbReference type="NCBI Taxonomy" id="186058"/>
    <lineage>
        <taxon>Eukaryota</taxon>
        <taxon>Viridiplantae</taxon>
        <taxon>Streptophyta</taxon>
        <taxon>Embryophyta</taxon>
        <taxon>Tracheophyta</taxon>
        <taxon>Spermatophyta</taxon>
        <taxon>Magnoliopsida</taxon>
        <taxon>eudicotyledons</taxon>
        <taxon>Gunneridae</taxon>
        <taxon>Pentapetalae</taxon>
        <taxon>asterids</taxon>
        <taxon>lamiids</taxon>
        <taxon>Solanales</taxon>
        <taxon>Convolvulaceae</taxon>
        <taxon>Cuscuteae</taxon>
        <taxon>Cuscuta</taxon>
        <taxon>Cuscuta subgen. Cuscuta</taxon>
    </lineage>
</organism>
<dbReference type="Pfam" id="PF13976">
    <property type="entry name" value="gag_pre-integrs"/>
    <property type="match status" value="1"/>
</dbReference>
<dbReference type="InterPro" id="IPR054722">
    <property type="entry name" value="PolX-like_BBD"/>
</dbReference>
<name>A0AAV0C5P0_9ASTE</name>
<dbReference type="Proteomes" id="UP001152523">
    <property type="component" value="Unassembled WGS sequence"/>
</dbReference>
<dbReference type="Pfam" id="PF22936">
    <property type="entry name" value="Pol_BBD"/>
    <property type="match status" value="1"/>
</dbReference>
<evidence type="ECO:0000313" key="4">
    <source>
        <dbReference type="Proteomes" id="UP001152523"/>
    </source>
</evidence>
<protein>
    <recommendedName>
        <fullName evidence="5">GAG-pre-integrase domain-containing protein</fullName>
    </recommendedName>
</protein>
<feature type="domain" description="Retrovirus-related Pol polyprotein from transposon TNT 1-94-like beta-barrel" evidence="2">
    <location>
        <begin position="1"/>
        <end position="65"/>
    </location>
</feature>
<proteinExistence type="predicted"/>
<reference evidence="3" key="1">
    <citation type="submission" date="2022-07" db="EMBL/GenBank/DDBJ databases">
        <authorList>
            <person name="Macas J."/>
            <person name="Novak P."/>
            <person name="Neumann P."/>
        </authorList>
    </citation>
    <scope>NUCLEOTIDE SEQUENCE</scope>
</reference>
<accession>A0AAV0C5P0</accession>
<evidence type="ECO:0008006" key="5">
    <source>
        <dbReference type="Google" id="ProtNLM"/>
    </source>
</evidence>
<dbReference type="EMBL" id="CAMAPF010000011">
    <property type="protein sequence ID" value="CAH9064002.1"/>
    <property type="molecule type" value="Genomic_DNA"/>
</dbReference>
<comment type="caution">
    <text evidence="3">The sequence shown here is derived from an EMBL/GenBank/DDBJ whole genome shotgun (WGS) entry which is preliminary data.</text>
</comment>
<evidence type="ECO:0000259" key="2">
    <source>
        <dbReference type="Pfam" id="PF22936"/>
    </source>
</evidence>
<feature type="domain" description="GAG-pre-integrase" evidence="1">
    <location>
        <begin position="97"/>
        <end position="169"/>
    </location>
</feature>
<evidence type="ECO:0000313" key="3">
    <source>
        <dbReference type="EMBL" id="CAH9064002.1"/>
    </source>
</evidence>
<keyword evidence="4" id="KW-1185">Reference proteome</keyword>
<feature type="non-terminal residue" evidence="3">
    <location>
        <position position="210"/>
    </location>
</feature>
<sequence length="210" mass="23628">MTSISKFYSSYNPCAGDKKVKVADGSFSAIARMGNVRISSSINLSKVLHVPNLSCNLASVSKLTKELQCCVKFYPSYCVFQDLASGKMIGSAREEDGLYIFDEGTKLNKQGQENACLQTVSLSCNNEVYLMHYRLGHRSFYYLKKLFPQLFHNKNPSSFHCDVCALAKHHKSSYIPHSYKPTSPFTLVHSDIWGASRVSTLKGQRWFITI</sequence>
<dbReference type="AlphaFoldDB" id="A0AAV0C5P0"/>
<gene>
    <name evidence="3" type="ORF">CEPIT_LOCUS2037</name>
</gene>